<dbReference type="AlphaFoldDB" id="A0A3M2R8P2"/>
<evidence type="ECO:0000256" key="1">
    <source>
        <dbReference type="SAM" id="MobiDB-lite"/>
    </source>
</evidence>
<evidence type="ECO:0000313" key="3">
    <source>
        <dbReference type="Proteomes" id="UP000277212"/>
    </source>
</evidence>
<proteinExistence type="predicted"/>
<organism evidence="2 3">
    <name type="scientific">Fusarium kuroshium</name>
    <dbReference type="NCBI Taxonomy" id="2010991"/>
    <lineage>
        <taxon>Eukaryota</taxon>
        <taxon>Fungi</taxon>
        <taxon>Dikarya</taxon>
        <taxon>Ascomycota</taxon>
        <taxon>Pezizomycotina</taxon>
        <taxon>Sordariomycetes</taxon>
        <taxon>Hypocreomycetidae</taxon>
        <taxon>Hypocreales</taxon>
        <taxon>Nectriaceae</taxon>
        <taxon>Fusarium</taxon>
        <taxon>Fusarium solani species complex</taxon>
    </lineage>
</organism>
<gene>
    <name evidence="2" type="ORF">CDV36_015653</name>
</gene>
<feature type="region of interest" description="Disordered" evidence="1">
    <location>
        <begin position="138"/>
        <end position="198"/>
    </location>
</feature>
<accession>A0A3M2R8P2</accession>
<protein>
    <submittedName>
        <fullName evidence="2">Uncharacterized protein</fullName>
    </submittedName>
</protein>
<name>A0A3M2R8P2_9HYPO</name>
<sequence length="269" mass="30888">MPTDAPKENNKIAQKALETIEAGRKRLCREQLWRLCSDREKTLAKYLKVLQANESLSTSTQRRYDVIRNFVHDVIDPEDPGPLVICLVSVPMETLRQCHRDLRFMLPRWWKSAEKPTELLAFVSSIYEQRLCALVPGKSSTTDDSSLLEPKLPETPSITGFIQHDVSRKRPTLSPSDDQEETRPGKRRHVQSPLSPRDDINIEDREEWALSGKVYSMTAMQTIGLLATENMQDQILLTVPVWDDKLPFITLRISHQAAKHIHKTSQRLI</sequence>
<reference evidence="2 3" key="1">
    <citation type="submission" date="2017-06" db="EMBL/GenBank/DDBJ databases">
        <title>Comparative genomic analysis of Ambrosia Fusariam Clade fungi.</title>
        <authorList>
            <person name="Stajich J.E."/>
            <person name="Carrillo J."/>
            <person name="Kijimoto T."/>
            <person name="Eskalen A."/>
            <person name="O'Donnell K."/>
            <person name="Kasson M."/>
        </authorList>
    </citation>
    <scope>NUCLEOTIDE SEQUENCE [LARGE SCALE GENOMIC DNA]</scope>
    <source>
        <strain evidence="2">UCR3666</strain>
    </source>
</reference>
<keyword evidence="3" id="KW-1185">Reference proteome</keyword>
<evidence type="ECO:0000313" key="2">
    <source>
        <dbReference type="EMBL" id="RMJ01656.1"/>
    </source>
</evidence>
<comment type="caution">
    <text evidence="2">The sequence shown here is derived from an EMBL/GenBank/DDBJ whole genome shotgun (WGS) entry which is preliminary data.</text>
</comment>
<dbReference type="EMBL" id="NKUJ01000625">
    <property type="protein sequence ID" value="RMJ01656.1"/>
    <property type="molecule type" value="Genomic_DNA"/>
</dbReference>
<dbReference type="Proteomes" id="UP000277212">
    <property type="component" value="Unassembled WGS sequence"/>
</dbReference>